<dbReference type="EMBL" id="AP004299">
    <property type="protein sequence ID" value="BAC45110.1"/>
    <property type="molecule type" value="Genomic_DNA"/>
</dbReference>
<reference evidence="3" key="4">
    <citation type="journal article" date="2008" name="Nucleic Acids Res.">
        <title>The rice annotation project database (RAP-DB): 2008 update.</title>
        <authorList>
            <consortium name="The rice annotation project (RAP)"/>
        </authorList>
    </citation>
    <scope>GENOME REANNOTATION</scope>
    <source>
        <strain evidence="3">cv. Nipponbare</strain>
    </source>
</reference>
<sequence>MGDIWVAALGGFDQVQIQQPTLTATVSPAAGSARRGRERAAAGLPLVPVTRSARGGWGRATTGARDLKHY</sequence>
<protein>
    <submittedName>
        <fullName evidence="1">Uncharacterized protein</fullName>
    </submittedName>
</protein>
<reference evidence="1" key="1">
    <citation type="submission" date="2001-10" db="EMBL/GenBank/DDBJ databases">
        <title>Oryza sativa nipponbare(GA3) genomic DNA, chromosome 7, PAC clone:P0434A03.</title>
        <authorList>
            <person name="Sasaki T."/>
            <person name="Matsumoto T."/>
            <person name="Yamamoto K."/>
        </authorList>
    </citation>
    <scope>NUCLEOTIDE SEQUENCE</scope>
</reference>
<evidence type="ECO:0000313" key="3">
    <source>
        <dbReference type="Proteomes" id="UP000000763"/>
    </source>
</evidence>
<organism evidence="1 3">
    <name type="scientific">Oryza sativa subsp. japonica</name>
    <name type="common">Rice</name>
    <dbReference type="NCBI Taxonomy" id="39947"/>
    <lineage>
        <taxon>Eukaryota</taxon>
        <taxon>Viridiplantae</taxon>
        <taxon>Streptophyta</taxon>
        <taxon>Embryophyta</taxon>
        <taxon>Tracheophyta</taxon>
        <taxon>Spermatophyta</taxon>
        <taxon>Magnoliopsida</taxon>
        <taxon>Liliopsida</taxon>
        <taxon>Poales</taxon>
        <taxon>Poaceae</taxon>
        <taxon>BOP clade</taxon>
        <taxon>Oryzoideae</taxon>
        <taxon>Oryzeae</taxon>
        <taxon>Oryzinae</taxon>
        <taxon>Oryza</taxon>
        <taxon>Oryza sativa</taxon>
    </lineage>
</organism>
<gene>
    <name evidence="1" type="primary">P0434A03.104</name>
    <name evidence="2" type="synonym">P0640E12.143</name>
</gene>
<dbReference type="AlphaFoldDB" id="Q8GVT4"/>
<reference evidence="3" key="3">
    <citation type="journal article" date="2005" name="Nature">
        <title>The map-based sequence of the rice genome.</title>
        <authorList>
            <consortium name="International rice genome sequencing project (IRGSP)"/>
            <person name="Matsumoto T."/>
            <person name="Wu J."/>
            <person name="Kanamori H."/>
            <person name="Katayose Y."/>
            <person name="Fujisawa M."/>
            <person name="Namiki N."/>
            <person name="Mizuno H."/>
            <person name="Yamamoto K."/>
            <person name="Antonio B.A."/>
            <person name="Baba T."/>
            <person name="Sakata K."/>
            <person name="Nagamura Y."/>
            <person name="Aoki H."/>
            <person name="Arikawa K."/>
            <person name="Arita K."/>
            <person name="Bito T."/>
            <person name="Chiden Y."/>
            <person name="Fujitsuka N."/>
            <person name="Fukunaka R."/>
            <person name="Hamada M."/>
            <person name="Harada C."/>
            <person name="Hayashi A."/>
            <person name="Hijishita S."/>
            <person name="Honda M."/>
            <person name="Hosokawa S."/>
            <person name="Ichikawa Y."/>
            <person name="Idonuma A."/>
            <person name="Iijima M."/>
            <person name="Ikeda M."/>
            <person name="Ikeno M."/>
            <person name="Ito K."/>
            <person name="Ito S."/>
            <person name="Ito T."/>
            <person name="Ito Y."/>
            <person name="Ito Y."/>
            <person name="Iwabuchi A."/>
            <person name="Kamiya K."/>
            <person name="Karasawa W."/>
            <person name="Kurita K."/>
            <person name="Katagiri S."/>
            <person name="Kikuta A."/>
            <person name="Kobayashi H."/>
            <person name="Kobayashi N."/>
            <person name="Machita K."/>
            <person name="Maehara T."/>
            <person name="Masukawa M."/>
            <person name="Mizubayashi T."/>
            <person name="Mukai Y."/>
            <person name="Nagasaki H."/>
            <person name="Nagata Y."/>
            <person name="Naito S."/>
            <person name="Nakashima M."/>
            <person name="Nakama Y."/>
            <person name="Nakamichi Y."/>
            <person name="Nakamura M."/>
            <person name="Meguro A."/>
            <person name="Negishi M."/>
            <person name="Ohta I."/>
            <person name="Ohta T."/>
            <person name="Okamoto M."/>
            <person name="Ono N."/>
            <person name="Saji S."/>
            <person name="Sakaguchi M."/>
            <person name="Sakai K."/>
            <person name="Shibata M."/>
            <person name="Shimokawa T."/>
            <person name="Song J."/>
            <person name="Takazaki Y."/>
            <person name="Terasawa K."/>
            <person name="Tsugane M."/>
            <person name="Tsuji K."/>
            <person name="Ueda S."/>
            <person name="Waki K."/>
            <person name="Yamagata H."/>
            <person name="Yamamoto M."/>
            <person name="Yamamoto S."/>
            <person name="Yamane H."/>
            <person name="Yoshiki S."/>
            <person name="Yoshihara R."/>
            <person name="Yukawa K."/>
            <person name="Zhong H."/>
            <person name="Yano M."/>
            <person name="Yuan Q."/>
            <person name="Ouyang S."/>
            <person name="Liu J."/>
            <person name="Jones K.M."/>
            <person name="Gansberger K."/>
            <person name="Moffat K."/>
            <person name="Hill J."/>
            <person name="Bera J."/>
            <person name="Fadrosh D."/>
            <person name="Jin S."/>
            <person name="Johri S."/>
            <person name="Kim M."/>
            <person name="Overton L."/>
            <person name="Reardon M."/>
            <person name="Tsitrin T."/>
            <person name="Vuong H."/>
            <person name="Weaver B."/>
            <person name="Ciecko A."/>
            <person name="Tallon L."/>
            <person name="Jackson J."/>
            <person name="Pai G."/>
            <person name="Aken S.V."/>
            <person name="Utterback T."/>
            <person name="Reidmuller S."/>
            <person name="Feldblyum T."/>
            <person name="Hsiao J."/>
            <person name="Zismann V."/>
            <person name="Iobst S."/>
            <person name="de Vazeille A.R."/>
            <person name="Buell C.R."/>
            <person name="Ying K."/>
            <person name="Li Y."/>
            <person name="Lu T."/>
            <person name="Huang Y."/>
            <person name="Zhao Q."/>
            <person name="Feng Q."/>
            <person name="Zhang L."/>
            <person name="Zhu J."/>
            <person name="Weng Q."/>
            <person name="Mu J."/>
            <person name="Lu Y."/>
            <person name="Fan D."/>
            <person name="Liu Y."/>
            <person name="Guan J."/>
            <person name="Zhang Y."/>
            <person name="Yu S."/>
            <person name="Liu X."/>
            <person name="Zhang Y."/>
            <person name="Hong G."/>
            <person name="Han B."/>
            <person name="Choisne N."/>
            <person name="Demange N."/>
            <person name="Orjeda G."/>
            <person name="Samain S."/>
            <person name="Cattolico L."/>
            <person name="Pelletier E."/>
            <person name="Couloux A."/>
            <person name="Segurens B."/>
            <person name="Wincker P."/>
            <person name="D'Hont A."/>
            <person name="Scarpelli C."/>
            <person name="Weissenbach J."/>
            <person name="Salanoubat M."/>
            <person name="Quetier F."/>
            <person name="Yu Y."/>
            <person name="Kim H.R."/>
            <person name="Rambo T."/>
            <person name="Currie J."/>
            <person name="Collura K."/>
            <person name="Luo M."/>
            <person name="Yang T."/>
            <person name="Ammiraju J.S.S."/>
            <person name="Engler F."/>
            <person name="Soderlund C."/>
            <person name="Wing R.A."/>
            <person name="Palmer L.E."/>
            <person name="de la Bastide M."/>
            <person name="Spiegel L."/>
            <person name="Nascimento L."/>
            <person name="Zutavern T."/>
            <person name="O'Shaughnessy A."/>
            <person name="Dike S."/>
            <person name="Dedhia N."/>
            <person name="Preston R."/>
            <person name="Balija V."/>
            <person name="McCombie W.R."/>
            <person name="Chow T."/>
            <person name="Chen H."/>
            <person name="Chung M."/>
            <person name="Chen C."/>
            <person name="Shaw J."/>
            <person name="Wu H."/>
            <person name="Hsiao K."/>
            <person name="Chao Y."/>
            <person name="Chu M."/>
            <person name="Cheng C."/>
            <person name="Hour A."/>
            <person name="Lee P."/>
            <person name="Lin S."/>
            <person name="Lin Y."/>
            <person name="Liou J."/>
            <person name="Liu S."/>
            <person name="Hsing Y."/>
            <person name="Raghuvanshi S."/>
            <person name="Mohanty A."/>
            <person name="Bharti A.K."/>
            <person name="Gaur A."/>
            <person name="Gupta V."/>
            <person name="Kumar D."/>
            <person name="Ravi V."/>
            <person name="Vij S."/>
            <person name="Kapur A."/>
            <person name="Khurana P."/>
            <person name="Khurana P."/>
            <person name="Khurana J.P."/>
            <person name="Tyagi A.K."/>
            <person name="Gaikwad K."/>
            <person name="Singh A."/>
            <person name="Dalal V."/>
            <person name="Srivastava S."/>
            <person name="Dixit A."/>
            <person name="Pal A.K."/>
            <person name="Ghazi I.A."/>
            <person name="Yadav M."/>
            <person name="Pandit A."/>
            <person name="Bhargava A."/>
            <person name="Sureshbabu K."/>
            <person name="Batra K."/>
            <person name="Sharma T.R."/>
            <person name="Mohapatra T."/>
            <person name="Singh N.K."/>
            <person name="Messing J."/>
            <person name="Nelson A.B."/>
            <person name="Fuks G."/>
            <person name="Kavchok S."/>
            <person name="Keizer G."/>
            <person name="Linton E."/>
            <person name="Llaca V."/>
            <person name="Song R."/>
            <person name="Tanyolac B."/>
            <person name="Young S."/>
            <person name="Ho-Il K."/>
            <person name="Hahn J.H."/>
            <person name="Sangsakoo G."/>
            <person name="Vanavichit A."/>
            <person name="de Mattos Luiz.A.T."/>
            <person name="Zimmer P.D."/>
            <person name="Malone G."/>
            <person name="Dellagostin O."/>
            <person name="de Oliveira A.C."/>
            <person name="Bevan M."/>
            <person name="Bancroft I."/>
            <person name="Minx P."/>
            <person name="Cordum H."/>
            <person name="Wilson R."/>
            <person name="Cheng Z."/>
            <person name="Jin W."/>
            <person name="Jiang J."/>
            <person name="Leong S.A."/>
            <person name="Iwama H."/>
            <person name="Gojobori T."/>
            <person name="Itoh T."/>
            <person name="Niimura Y."/>
            <person name="Fujii Y."/>
            <person name="Habara T."/>
            <person name="Sakai H."/>
            <person name="Sato Y."/>
            <person name="Wilson G."/>
            <person name="Kumar K."/>
            <person name="McCouch S."/>
            <person name="Juretic N."/>
            <person name="Hoen D."/>
            <person name="Wright S."/>
            <person name="Bruskiewich R."/>
            <person name="Bureau T."/>
            <person name="Miyao A."/>
            <person name="Hirochika H."/>
            <person name="Nishikawa T."/>
            <person name="Kadowaki K."/>
            <person name="Sugiura M."/>
            <person name="Burr B."/>
            <person name="Sasaki T."/>
        </authorList>
    </citation>
    <scope>NUCLEOTIDE SEQUENCE [LARGE SCALE GENOMIC DNA]</scope>
    <source>
        <strain evidence="3">cv. Nipponbare</strain>
    </source>
</reference>
<dbReference type="EMBL" id="AP005261">
    <property type="protein sequence ID" value="BAD31256.1"/>
    <property type="molecule type" value="Genomic_DNA"/>
</dbReference>
<accession>Q8GVT4</accession>
<evidence type="ECO:0000313" key="1">
    <source>
        <dbReference type="EMBL" id="BAC45110.1"/>
    </source>
</evidence>
<name>Q8GVT4_ORYSJ</name>
<evidence type="ECO:0000313" key="2">
    <source>
        <dbReference type="EMBL" id="BAD31256.1"/>
    </source>
</evidence>
<proteinExistence type="predicted"/>
<reference evidence="2" key="2">
    <citation type="submission" date="2002-05" db="EMBL/GenBank/DDBJ databases">
        <title>Oryza sativa nipponbare(GA3) genomic DNA, chromosome 7, PAC clone:P0640E12.</title>
        <authorList>
            <person name="Sasaki T."/>
            <person name="Matsumoto T."/>
            <person name="Katayose Y."/>
        </authorList>
    </citation>
    <scope>NUCLEOTIDE SEQUENCE</scope>
</reference>
<dbReference type="Proteomes" id="UP000000763">
    <property type="component" value="Chromosome 7"/>
</dbReference>